<evidence type="ECO:0000313" key="7">
    <source>
        <dbReference type="Proteomes" id="UP000199651"/>
    </source>
</evidence>
<dbReference type="Proteomes" id="UP000199651">
    <property type="component" value="Unassembled WGS sequence"/>
</dbReference>
<dbReference type="RefSeq" id="WP_091376115.1">
    <property type="nucleotide sequence ID" value="NZ_FNDV01000006.1"/>
</dbReference>
<accession>A0A1H0PL35</accession>
<dbReference type="EMBL" id="FNJB01000006">
    <property type="protein sequence ID" value="SDP05375.1"/>
    <property type="molecule type" value="Genomic_DNA"/>
</dbReference>
<dbReference type="CDD" id="cd08414">
    <property type="entry name" value="PBP2_LTTR_aromatics_like"/>
    <property type="match status" value="1"/>
</dbReference>
<sequence length="333" mass="36207">MANLELRHLRTICAIAEEGSVSKAAARIGVSQPAMTTQLRSIERLIGGDLFERSPTGSVPTELGRSLIRSARVVLDDVKTLLNMGDPKARSAADTSLVFASMPMLFTGTVVSELAAWIRCAEVRVQTYTAGSGVLDLVASGRADVAVFEWFEGVDQRKLSGVEVRSLVREPQFVGLSEDDPLAGADEIDLADLARRDWVVPPPEEDGLRIQLRHACDAAGFLPRLTHQVSDARTAMTLTADGAVCLLQPASIDGYGVVVRPLRGTPLITPVLLAIRSDGPWADRRHELTACVAHAYSTIVARNPYYAKWWIDHPEHHAELDAALLLPRPSRPQ</sequence>
<keyword evidence="2" id="KW-0805">Transcription regulation</keyword>
<evidence type="ECO:0000256" key="4">
    <source>
        <dbReference type="ARBA" id="ARBA00023163"/>
    </source>
</evidence>
<dbReference type="PANTHER" id="PTHR30346">
    <property type="entry name" value="TRANSCRIPTIONAL DUAL REGULATOR HCAR-RELATED"/>
    <property type="match status" value="1"/>
</dbReference>
<keyword evidence="4" id="KW-0804">Transcription</keyword>
<dbReference type="STRING" id="504798.SAMN05421871_106294"/>
<dbReference type="AlphaFoldDB" id="A0A1H0PL35"/>
<dbReference type="InterPro" id="IPR005119">
    <property type="entry name" value="LysR_subst-bd"/>
</dbReference>
<dbReference type="Gene3D" id="3.40.190.290">
    <property type="match status" value="1"/>
</dbReference>
<dbReference type="PANTHER" id="PTHR30346:SF30">
    <property type="entry name" value="SMALL NEUTRAL PROTEASE REGULATORY PROTEIN"/>
    <property type="match status" value="1"/>
</dbReference>
<dbReference type="InterPro" id="IPR036388">
    <property type="entry name" value="WH-like_DNA-bd_sf"/>
</dbReference>
<reference evidence="7" key="1">
    <citation type="submission" date="2016-10" db="EMBL/GenBank/DDBJ databases">
        <authorList>
            <person name="Varghese N."/>
            <person name="Submissions S."/>
        </authorList>
    </citation>
    <scope>NUCLEOTIDE SEQUENCE [LARGE SCALE GENOMIC DNA]</scope>
    <source>
        <strain evidence="7">IBRC-M 10655</strain>
    </source>
</reference>
<dbReference type="Gene3D" id="1.10.10.10">
    <property type="entry name" value="Winged helix-like DNA-binding domain superfamily/Winged helix DNA-binding domain"/>
    <property type="match status" value="1"/>
</dbReference>
<dbReference type="GO" id="GO:0003700">
    <property type="term" value="F:DNA-binding transcription factor activity"/>
    <property type="evidence" value="ECO:0007669"/>
    <property type="project" value="InterPro"/>
</dbReference>
<feature type="domain" description="HTH lysR-type" evidence="5">
    <location>
        <begin position="4"/>
        <end position="61"/>
    </location>
</feature>
<gene>
    <name evidence="6" type="ORF">SAMN05192558_106158</name>
</gene>
<evidence type="ECO:0000256" key="1">
    <source>
        <dbReference type="ARBA" id="ARBA00009437"/>
    </source>
</evidence>
<dbReference type="SUPFAM" id="SSF53850">
    <property type="entry name" value="Periplasmic binding protein-like II"/>
    <property type="match status" value="1"/>
</dbReference>
<dbReference type="GO" id="GO:0032993">
    <property type="term" value="C:protein-DNA complex"/>
    <property type="evidence" value="ECO:0007669"/>
    <property type="project" value="TreeGrafter"/>
</dbReference>
<dbReference type="SUPFAM" id="SSF46785">
    <property type="entry name" value="Winged helix' DNA-binding domain"/>
    <property type="match status" value="1"/>
</dbReference>
<dbReference type="PROSITE" id="PS50931">
    <property type="entry name" value="HTH_LYSR"/>
    <property type="match status" value="1"/>
</dbReference>
<keyword evidence="7" id="KW-1185">Reference proteome</keyword>
<dbReference type="Pfam" id="PF03466">
    <property type="entry name" value="LysR_substrate"/>
    <property type="match status" value="1"/>
</dbReference>
<proteinExistence type="inferred from homology"/>
<evidence type="ECO:0000313" key="6">
    <source>
        <dbReference type="EMBL" id="SDP05375.1"/>
    </source>
</evidence>
<evidence type="ECO:0000256" key="2">
    <source>
        <dbReference type="ARBA" id="ARBA00023015"/>
    </source>
</evidence>
<dbReference type="Pfam" id="PF00126">
    <property type="entry name" value="HTH_1"/>
    <property type="match status" value="1"/>
</dbReference>
<evidence type="ECO:0000256" key="3">
    <source>
        <dbReference type="ARBA" id="ARBA00023125"/>
    </source>
</evidence>
<organism evidence="6 7">
    <name type="scientific">Actinokineospora alba</name>
    <dbReference type="NCBI Taxonomy" id="504798"/>
    <lineage>
        <taxon>Bacteria</taxon>
        <taxon>Bacillati</taxon>
        <taxon>Actinomycetota</taxon>
        <taxon>Actinomycetes</taxon>
        <taxon>Pseudonocardiales</taxon>
        <taxon>Pseudonocardiaceae</taxon>
        <taxon>Actinokineospora</taxon>
    </lineage>
</organism>
<evidence type="ECO:0000259" key="5">
    <source>
        <dbReference type="PROSITE" id="PS50931"/>
    </source>
</evidence>
<protein>
    <submittedName>
        <fullName evidence="6">DNA-binding transcriptional regulator, LysR family</fullName>
    </submittedName>
</protein>
<name>A0A1H0PL35_9PSEU</name>
<dbReference type="InterPro" id="IPR036390">
    <property type="entry name" value="WH_DNA-bd_sf"/>
</dbReference>
<dbReference type="OrthoDB" id="3171102at2"/>
<dbReference type="GO" id="GO:0003677">
    <property type="term" value="F:DNA binding"/>
    <property type="evidence" value="ECO:0007669"/>
    <property type="project" value="UniProtKB-KW"/>
</dbReference>
<dbReference type="InterPro" id="IPR000847">
    <property type="entry name" value="LysR_HTH_N"/>
</dbReference>
<comment type="similarity">
    <text evidence="1">Belongs to the LysR transcriptional regulatory family.</text>
</comment>
<keyword evidence="3 6" id="KW-0238">DNA-binding</keyword>
<dbReference type="PRINTS" id="PR00039">
    <property type="entry name" value="HTHLYSR"/>
</dbReference>